<organism evidence="7 8">
    <name type="scientific">Streptomyces blastmyceticus</name>
    <dbReference type="NCBI Taxonomy" id="68180"/>
    <lineage>
        <taxon>Bacteria</taxon>
        <taxon>Bacillati</taxon>
        <taxon>Actinomycetota</taxon>
        <taxon>Actinomycetes</taxon>
        <taxon>Kitasatosporales</taxon>
        <taxon>Streptomycetaceae</taxon>
        <taxon>Streptomyces</taxon>
    </lineage>
</organism>
<gene>
    <name evidence="7" type="ORF">GCM10010319_59550</name>
</gene>
<keyword evidence="8" id="KW-1185">Reference proteome</keyword>
<feature type="transmembrane region" description="Helical" evidence="5">
    <location>
        <begin position="102"/>
        <end position="119"/>
    </location>
</feature>
<keyword evidence="2 5" id="KW-0812">Transmembrane</keyword>
<name>A0ABP3HML0_9ACTN</name>
<evidence type="ECO:0000256" key="1">
    <source>
        <dbReference type="ARBA" id="ARBA00004141"/>
    </source>
</evidence>
<proteinExistence type="predicted"/>
<accession>A0ABP3HML0</accession>
<dbReference type="SUPFAM" id="SSF144091">
    <property type="entry name" value="Rhomboid-like"/>
    <property type="match status" value="1"/>
</dbReference>
<keyword evidence="4 5" id="KW-0472">Membrane</keyword>
<dbReference type="Pfam" id="PF01694">
    <property type="entry name" value="Rhomboid"/>
    <property type="match status" value="1"/>
</dbReference>
<comment type="caution">
    <text evidence="7">The sequence shown here is derived from an EMBL/GenBank/DDBJ whole genome shotgun (WGS) entry which is preliminary data.</text>
</comment>
<evidence type="ECO:0000256" key="2">
    <source>
        <dbReference type="ARBA" id="ARBA00022692"/>
    </source>
</evidence>
<dbReference type="Proteomes" id="UP001500063">
    <property type="component" value="Unassembled WGS sequence"/>
</dbReference>
<feature type="domain" description="Peptidase S54 rhomboid" evidence="6">
    <location>
        <begin position="36"/>
        <end position="142"/>
    </location>
</feature>
<feature type="transmembrane region" description="Helical" evidence="5">
    <location>
        <begin position="78"/>
        <end position="96"/>
    </location>
</feature>
<evidence type="ECO:0000313" key="8">
    <source>
        <dbReference type="Proteomes" id="UP001500063"/>
    </source>
</evidence>
<evidence type="ECO:0000259" key="6">
    <source>
        <dbReference type="Pfam" id="PF01694"/>
    </source>
</evidence>
<keyword evidence="3 5" id="KW-1133">Transmembrane helix</keyword>
<dbReference type="EMBL" id="BAAABW010000029">
    <property type="protein sequence ID" value="GAA0373315.1"/>
    <property type="molecule type" value="Genomic_DNA"/>
</dbReference>
<comment type="subcellular location">
    <subcellularLocation>
        <location evidence="1">Membrane</location>
        <topology evidence="1">Multi-pass membrane protein</topology>
    </subcellularLocation>
</comment>
<evidence type="ECO:0000256" key="4">
    <source>
        <dbReference type="ARBA" id="ARBA00023136"/>
    </source>
</evidence>
<feature type="transmembrane region" description="Helical" evidence="5">
    <location>
        <begin position="183"/>
        <end position="209"/>
    </location>
</feature>
<evidence type="ECO:0000256" key="3">
    <source>
        <dbReference type="ARBA" id="ARBA00022989"/>
    </source>
</evidence>
<dbReference type="Gene3D" id="1.20.1540.10">
    <property type="entry name" value="Rhomboid-like"/>
    <property type="match status" value="1"/>
</dbReference>
<protein>
    <recommendedName>
        <fullName evidence="6">Peptidase S54 rhomboid domain-containing protein</fullName>
    </recommendedName>
</protein>
<reference evidence="8" key="1">
    <citation type="journal article" date="2019" name="Int. J. Syst. Evol. Microbiol.">
        <title>The Global Catalogue of Microorganisms (GCM) 10K type strain sequencing project: providing services to taxonomists for standard genome sequencing and annotation.</title>
        <authorList>
            <consortium name="The Broad Institute Genomics Platform"/>
            <consortium name="The Broad Institute Genome Sequencing Center for Infectious Disease"/>
            <person name="Wu L."/>
            <person name="Ma J."/>
        </authorList>
    </citation>
    <scope>NUCLEOTIDE SEQUENCE [LARGE SCALE GENOMIC DNA]</scope>
    <source>
        <strain evidence="8">JCM 4565</strain>
    </source>
</reference>
<sequence>MVTVVVFAATAAVNLLQFAVHGVLAGLERTPAGLHGDWWRSVTSLFVQDGGVAGTVSNLLFLLLMGTVAEQVLSRSRWLIQYFGVGVACEFVGYAWQPTGGGNSIAICALAGAVALTLWRDDPRLPDWATLVLLLWCGAMIGTLWSAASAPAIVACVAASALIRVGKERGIAVHRPTALAVPLVGAVLAVAQNIHGAALLLGCALALLVARDRQPISQTATGSHSIERSSVA</sequence>
<feature type="transmembrane region" description="Helical" evidence="5">
    <location>
        <begin position="45"/>
        <end position="66"/>
    </location>
</feature>
<feature type="transmembrane region" description="Helical" evidence="5">
    <location>
        <begin position="131"/>
        <end position="163"/>
    </location>
</feature>
<dbReference type="InterPro" id="IPR022764">
    <property type="entry name" value="Peptidase_S54_rhomboid_dom"/>
</dbReference>
<evidence type="ECO:0000313" key="7">
    <source>
        <dbReference type="EMBL" id="GAA0373315.1"/>
    </source>
</evidence>
<evidence type="ECO:0000256" key="5">
    <source>
        <dbReference type="SAM" id="Phobius"/>
    </source>
</evidence>
<dbReference type="InterPro" id="IPR035952">
    <property type="entry name" value="Rhomboid-like_sf"/>
</dbReference>